<reference evidence="1" key="2">
    <citation type="journal article" date="2015" name="Data Brief">
        <title>Shoot transcriptome of the giant reed, Arundo donax.</title>
        <authorList>
            <person name="Barrero R.A."/>
            <person name="Guerrero F.D."/>
            <person name="Moolhuijzen P."/>
            <person name="Goolsby J.A."/>
            <person name="Tidwell J."/>
            <person name="Bellgard S.E."/>
            <person name="Bellgard M.I."/>
        </authorList>
    </citation>
    <scope>NUCLEOTIDE SEQUENCE</scope>
    <source>
        <tissue evidence="1">Shoot tissue taken approximately 20 cm above the soil surface</tissue>
    </source>
</reference>
<accession>A0A0A9FVC7</accession>
<dbReference type="EMBL" id="GBRH01181684">
    <property type="protein sequence ID" value="JAE16212.1"/>
    <property type="molecule type" value="Transcribed_RNA"/>
</dbReference>
<organism evidence="1">
    <name type="scientific">Arundo donax</name>
    <name type="common">Giant reed</name>
    <name type="synonym">Donax arundinaceus</name>
    <dbReference type="NCBI Taxonomy" id="35708"/>
    <lineage>
        <taxon>Eukaryota</taxon>
        <taxon>Viridiplantae</taxon>
        <taxon>Streptophyta</taxon>
        <taxon>Embryophyta</taxon>
        <taxon>Tracheophyta</taxon>
        <taxon>Spermatophyta</taxon>
        <taxon>Magnoliopsida</taxon>
        <taxon>Liliopsida</taxon>
        <taxon>Poales</taxon>
        <taxon>Poaceae</taxon>
        <taxon>PACMAD clade</taxon>
        <taxon>Arundinoideae</taxon>
        <taxon>Arundineae</taxon>
        <taxon>Arundo</taxon>
    </lineage>
</organism>
<reference evidence="1" key="1">
    <citation type="submission" date="2014-09" db="EMBL/GenBank/DDBJ databases">
        <authorList>
            <person name="Magalhaes I.L.F."/>
            <person name="Oliveira U."/>
            <person name="Santos F.R."/>
            <person name="Vidigal T.H.D.A."/>
            <person name="Brescovit A.D."/>
            <person name="Santos A.J."/>
        </authorList>
    </citation>
    <scope>NUCLEOTIDE SEQUENCE</scope>
    <source>
        <tissue evidence="1">Shoot tissue taken approximately 20 cm above the soil surface</tissue>
    </source>
</reference>
<name>A0A0A9FVC7_ARUDO</name>
<dbReference type="AlphaFoldDB" id="A0A0A9FVC7"/>
<evidence type="ECO:0000313" key="1">
    <source>
        <dbReference type="EMBL" id="JAE16212.1"/>
    </source>
</evidence>
<proteinExistence type="predicted"/>
<protein>
    <submittedName>
        <fullName evidence="1">Uncharacterized protein</fullName>
    </submittedName>
</protein>
<sequence>MTYLEAFSHSCRSAADNDIFNEKMGHKTLCALST</sequence>